<dbReference type="AlphaFoldDB" id="A0A915HQW7"/>
<dbReference type="WBParaSite" id="nRc.2.0.1.t04119-RA">
    <property type="protein sequence ID" value="nRc.2.0.1.t04119-RA"/>
    <property type="gene ID" value="nRc.2.0.1.g04119"/>
</dbReference>
<keyword evidence="2" id="KW-1185">Reference proteome</keyword>
<dbReference type="Proteomes" id="UP000887565">
    <property type="component" value="Unplaced"/>
</dbReference>
<accession>A0A915HQW7</accession>
<evidence type="ECO:0000313" key="2">
    <source>
        <dbReference type="Proteomes" id="UP000887565"/>
    </source>
</evidence>
<protein>
    <submittedName>
        <fullName evidence="3">Uncharacterized protein</fullName>
    </submittedName>
</protein>
<name>A0A915HQW7_ROMCU</name>
<organism evidence="2 3">
    <name type="scientific">Romanomermis culicivorax</name>
    <name type="common">Nematode worm</name>
    <dbReference type="NCBI Taxonomy" id="13658"/>
    <lineage>
        <taxon>Eukaryota</taxon>
        <taxon>Metazoa</taxon>
        <taxon>Ecdysozoa</taxon>
        <taxon>Nematoda</taxon>
        <taxon>Enoplea</taxon>
        <taxon>Dorylaimia</taxon>
        <taxon>Mermithida</taxon>
        <taxon>Mermithoidea</taxon>
        <taxon>Mermithidae</taxon>
        <taxon>Romanomermis</taxon>
    </lineage>
</organism>
<reference evidence="3" key="1">
    <citation type="submission" date="2022-11" db="UniProtKB">
        <authorList>
            <consortium name="WormBaseParasite"/>
        </authorList>
    </citation>
    <scope>IDENTIFICATION</scope>
</reference>
<feature type="chain" id="PRO_5036857701" evidence="1">
    <location>
        <begin position="21"/>
        <end position="76"/>
    </location>
</feature>
<feature type="signal peptide" evidence="1">
    <location>
        <begin position="1"/>
        <end position="20"/>
    </location>
</feature>
<evidence type="ECO:0000313" key="3">
    <source>
        <dbReference type="WBParaSite" id="nRc.2.0.1.t04119-RA"/>
    </source>
</evidence>
<sequence>MTMLAVEVDWLIAGVSRVVAVTVADDGRAAFCRLSQTQSSVLWVRDLWALHQRPVGCGMRGRSRLADRSKRLMYIS</sequence>
<evidence type="ECO:0000256" key="1">
    <source>
        <dbReference type="SAM" id="SignalP"/>
    </source>
</evidence>
<proteinExistence type="predicted"/>
<keyword evidence="1" id="KW-0732">Signal</keyword>